<evidence type="ECO:0000313" key="1">
    <source>
        <dbReference type="EMBL" id="GFG34239.1"/>
    </source>
</evidence>
<dbReference type="PANTHER" id="PTHR47326">
    <property type="entry name" value="TRANSPOSABLE ELEMENT TC3 TRANSPOSASE-LIKE PROTEIN"/>
    <property type="match status" value="1"/>
</dbReference>
<dbReference type="PANTHER" id="PTHR47326:SF1">
    <property type="entry name" value="HTH PSQ-TYPE DOMAIN-CONTAINING PROTEIN"/>
    <property type="match status" value="1"/>
</dbReference>
<dbReference type="GO" id="GO:0003676">
    <property type="term" value="F:nucleic acid binding"/>
    <property type="evidence" value="ECO:0007669"/>
    <property type="project" value="InterPro"/>
</dbReference>
<dbReference type="AlphaFoldDB" id="A0A6L2PNP9"/>
<keyword evidence="2" id="KW-1185">Reference proteome</keyword>
<dbReference type="InterPro" id="IPR036397">
    <property type="entry name" value="RNaseH_sf"/>
</dbReference>
<dbReference type="Gene3D" id="3.30.420.10">
    <property type="entry name" value="Ribonuclease H-like superfamily/Ribonuclease H"/>
    <property type="match status" value="1"/>
</dbReference>
<proteinExistence type="predicted"/>
<accession>A0A6L2PNP9</accession>
<dbReference type="Proteomes" id="UP000502823">
    <property type="component" value="Unassembled WGS sequence"/>
</dbReference>
<sequence length="106" mass="12381">MLTAGPWGQFPRWRRSRRRRSVCSVLRCPDLPPRSPDLTPCGFFLWGFVKDSVYVPPLPMSLKELRDRITHALQTITADMLHRVWDEFDYRVDVCRVTQGAHIEGL</sequence>
<dbReference type="EMBL" id="BLKM01000470">
    <property type="protein sequence ID" value="GFG34239.1"/>
    <property type="molecule type" value="Genomic_DNA"/>
</dbReference>
<dbReference type="InParanoid" id="A0A6L2PNP9"/>
<dbReference type="OrthoDB" id="8011142at2759"/>
<gene>
    <name evidence="1" type="ORF">Cfor_10687</name>
</gene>
<name>A0A6L2PNP9_COPFO</name>
<comment type="caution">
    <text evidence="1">The sequence shown here is derived from an EMBL/GenBank/DDBJ whole genome shotgun (WGS) entry which is preliminary data.</text>
</comment>
<organism evidence="1 2">
    <name type="scientific">Coptotermes formosanus</name>
    <name type="common">Formosan subterranean termite</name>
    <dbReference type="NCBI Taxonomy" id="36987"/>
    <lineage>
        <taxon>Eukaryota</taxon>
        <taxon>Metazoa</taxon>
        <taxon>Ecdysozoa</taxon>
        <taxon>Arthropoda</taxon>
        <taxon>Hexapoda</taxon>
        <taxon>Insecta</taxon>
        <taxon>Pterygota</taxon>
        <taxon>Neoptera</taxon>
        <taxon>Polyneoptera</taxon>
        <taxon>Dictyoptera</taxon>
        <taxon>Blattodea</taxon>
        <taxon>Blattoidea</taxon>
        <taxon>Termitoidae</taxon>
        <taxon>Rhinotermitidae</taxon>
        <taxon>Coptotermes</taxon>
    </lineage>
</organism>
<reference evidence="2" key="1">
    <citation type="submission" date="2020-01" db="EMBL/GenBank/DDBJ databases">
        <title>Draft genome sequence of the Termite Coptotermes fromosanus.</title>
        <authorList>
            <person name="Itakura S."/>
            <person name="Yosikawa Y."/>
            <person name="Umezawa K."/>
        </authorList>
    </citation>
    <scope>NUCLEOTIDE SEQUENCE [LARGE SCALE GENOMIC DNA]</scope>
</reference>
<protein>
    <submittedName>
        <fullName evidence="1">Uncharacterized protein</fullName>
    </submittedName>
</protein>
<evidence type="ECO:0000313" key="2">
    <source>
        <dbReference type="Proteomes" id="UP000502823"/>
    </source>
</evidence>